<comment type="caution">
    <text evidence="10">Lacks conserved residue(s) required for the propagation of feature annotation.</text>
</comment>
<evidence type="ECO:0000256" key="3">
    <source>
        <dbReference type="ARBA" id="ARBA00022606"/>
    </source>
</evidence>
<reference evidence="12 13" key="1">
    <citation type="submission" date="2025-04" db="UniProtKB">
        <authorList>
            <consortium name="RefSeq"/>
        </authorList>
    </citation>
    <scope>IDENTIFICATION</scope>
</reference>
<feature type="transmembrane region" description="Helical" evidence="10">
    <location>
        <begin position="307"/>
        <end position="326"/>
    </location>
</feature>
<keyword evidence="8 10" id="KW-0675">Receptor</keyword>
<evidence type="ECO:0000256" key="9">
    <source>
        <dbReference type="ARBA" id="ARBA00023224"/>
    </source>
</evidence>
<keyword evidence="4 10" id="KW-0812">Transmembrane</keyword>
<evidence type="ECO:0000256" key="2">
    <source>
        <dbReference type="ARBA" id="ARBA00022475"/>
    </source>
</evidence>
<accession>A0AAJ7RN89</accession>
<dbReference type="PANTHER" id="PTHR21137:SF35">
    <property type="entry name" value="ODORANT RECEPTOR 19A-RELATED"/>
    <property type="match status" value="1"/>
</dbReference>
<evidence type="ECO:0000256" key="5">
    <source>
        <dbReference type="ARBA" id="ARBA00022725"/>
    </source>
</evidence>
<keyword evidence="9 10" id="KW-0807">Transducer</keyword>
<evidence type="ECO:0000256" key="1">
    <source>
        <dbReference type="ARBA" id="ARBA00004651"/>
    </source>
</evidence>
<evidence type="ECO:0000256" key="8">
    <source>
        <dbReference type="ARBA" id="ARBA00023170"/>
    </source>
</evidence>
<dbReference type="AlphaFoldDB" id="A0AAJ7RN89"/>
<keyword evidence="5 10" id="KW-0552">Olfaction</keyword>
<comment type="similarity">
    <text evidence="10">Belongs to the insect chemoreceptor superfamily. Heteromeric odorant receptor channel (TC 1.A.69) family.</text>
</comment>
<evidence type="ECO:0000313" key="11">
    <source>
        <dbReference type="Proteomes" id="UP000694920"/>
    </source>
</evidence>
<gene>
    <name evidence="12 13 14" type="primary">LOC107271048</name>
</gene>
<sequence>MGLDRDHYFSIRVTRFFLRLTGFWIVESKRDEMVIDFALIYTRVAVLLAAVILSLDLYHLSEDLYDMVFTICNLMTVLTVVFKLLIMTWHRNSVANLISFSLNEFWHKDYKSTEMDILKNCERQCIVLILAFIMSACGTGCSYMMRPIIENIGKNETDRIHPIKVWLDLPLATTPYFEIMYFVEILITTQVAICFFCFDIFLCVLNIHVSGQLEILQSRLECIYDENRIESPKMYSDEKLKNLEKSSIAYNKLCNCIKYHEMVIWYVQQIERIFTIIILGQMLTSSLLTCLVGFQLLSGIVEITKRYIFIAYMCGCIVQLITYTFTCNEITVASLQLADVAFHADWYVTPYDKGGRSIRHGIKFLVQRTQRPLCLTAGGFFPVSLDSFTKVIILENIMIAILSLLGNQYSNVLFYYTARKRNPCCLI</sequence>
<dbReference type="GO" id="GO:0007165">
    <property type="term" value="P:signal transduction"/>
    <property type="evidence" value="ECO:0007669"/>
    <property type="project" value="UniProtKB-KW"/>
</dbReference>
<dbReference type="PANTHER" id="PTHR21137">
    <property type="entry name" value="ODORANT RECEPTOR"/>
    <property type="match status" value="1"/>
</dbReference>
<keyword evidence="11" id="KW-1185">Reference proteome</keyword>
<keyword evidence="3 10" id="KW-0716">Sensory transduction</keyword>
<feature type="transmembrane region" description="Helical" evidence="10">
    <location>
        <begin position="67"/>
        <end position="86"/>
    </location>
</feature>
<evidence type="ECO:0000256" key="7">
    <source>
        <dbReference type="ARBA" id="ARBA00023136"/>
    </source>
</evidence>
<dbReference type="RefSeq" id="XP_024944066.1">
    <property type="nucleotide sequence ID" value="XM_025088298.1"/>
</dbReference>
<feature type="transmembrane region" description="Helical" evidence="10">
    <location>
        <begin position="34"/>
        <end position="55"/>
    </location>
</feature>
<dbReference type="RefSeq" id="XP_024944065.1">
    <property type="nucleotide sequence ID" value="XM_025088297.1"/>
</dbReference>
<name>A0AAJ7RN89_CEPCN</name>
<dbReference type="GeneID" id="107271048"/>
<feature type="transmembrane region" description="Helical" evidence="10">
    <location>
        <begin position="125"/>
        <end position="145"/>
    </location>
</feature>
<dbReference type="GO" id="GO:0005886">
    <property type="term" value="C:plasma membrane"/>
    <property type="evidence" value="ECO:0007669"/>
    <property type="project" value="UniProtKB-SubCell"/>
</dbReference>
<dbReference type="RefSeq" id="XP_024944064.1">
    <property type="nucleotide sequence ID" value="XM_025088296.1"/>
</dbReference>
<evidence type="ECO:0000256" key="4">
    <source>
        <dbReference type="ARBA" id="ARBA00022692"/>
    </source>
</evidence>
<evidence type="ECO:0000313" key="12">
    <source>
        <dbReference type="RefSeq" id="XP_024944064.1"/>
    </source>
</evidence>
<keyword evidence="6 10" id="KW-1133">Transmembrane helix</keyword>
<dbReference type="KEGG" id="ccin:107271048"/>
<feature type="transmembrane region" description="Helical" evidence="10">
    <location>
        <begin position="273"/>
        <end position="301"/>
    </location>
</feature>
<evidence type="ECO:0000256" key="6">
    <source>
        <dbReference type="ARBA" id="ARBA00022989"/>
    </source>
</evidence>
<keyword evidence="7 10" id="KW-0472">Membrane</keyword>
<evidence type="ECO:0000256" key="10">
    <source>
        <dbReference type="RuleBase" id="RU351113"/>
    </source>
</evidence>
<dbReference type="GO" id="GO:0005549">
    <property type="term" value="F:odorant binding"/>
    <property type="evidence" value="ECO:0007669"/>
    <property type="project" value="InterPro"/>
</dbReference>
<evidence type="ECO:0000313" key="13">
    <source>
        <dbReference type="RefSeq" id="XP_024944065.1"/>
    </source>
</evidence>
<comment type="subcellular location">
    <subcellularLocation>
        <location evidence="1 10">Cell membrane</location>
        <topology evidence="1 10">Multi-pass membrane protein</topology>
    </subcellularLocation>
</comment>
<dbReference type="Proteomes" id="UP000694920">
    <property type="component" value="Unplaced"/>
</dbReference>
<keyword evidence="2" id="KW-1003">Cell membrane</keyword>
<dbReference type="GO" id="GO:0004984">
    <property type="term" value="F:olfactory receptor activity"/>
    <property type="evidence" value="ECO:0007669"/>
    <property type="project" value="InterPro"/>
</dbReference>
<protein>
    <recommendedName>
        <fullName evidence="10">Odorant receptor</fullName>
    </recommendedName>
</protein>
<proteinExistence type="inferred from homology"/>
<evidence type="ECO:0000313" key="14">
    <source>
        <dbReference type="RefSeq" id="XP_024944066.1"/>
    </source>
</evidence>
<dbReference type="Pfam" id="PF02949">
    <property type="entry name" value="7tm_6"/>
    <property type="match status" value="1"/>
</dbReference>
<feature type="transmembrane region" description="Helical" evidence="10">
    <location>
        <begin position="179"/>
        <end position="209"/>
    </location>
</feature>
<dbReference type="InterPro" id="IPR004117">
    <property type="entry name" value="7tm6_olfct_rcpt"/>
</dbReference>
<organism evidence="11 12">
    <name type="scientific">Cephus cinctus</name>
    <name type="common">Wheat stem sawfly</name>
    <dbReference type="NCBI Taxonomy" id="211228"/>
    <lineage>
        <taxon>Eukaryota</taxon>
        <taxon>Metazoa</taxon>
        <taxon>Ecdysozoa</taxon>
        <taxon>Arthropoda</taxon>
        <taxon>Hexapoda</taxon>
        <taxon>Insecta</taxon>
        <taxon>Pterygota</taxon>
        <taxon>Neoptera</taxon>
        <taxon>Endopterygota</taxon>
        <taxon>Hymenoptera</taxon>
        <taxon>Cephoidea</taxon>
        <taxon>Cephidae</taxon>
        <taxon>Cephus</taxon>
    </lineage>
</organism>